<name>A0A0R2AR22_9LACO</name>
<reference evidence="2 3" key="1">
    <citation type="journal article" date="2015" name="Genome Announc.">
        <title>Expanding the biotechnology potential of lactobacilli through comparative genomics of 213 strains and associated genera.</title>
        <authorList>
            <person name="Sun Z."/>
            <person name="Harris H.M."/>
            <person name="McCann A."/>
            <person name="Guo C."/>
            <person name="Argimon S."/>
            <person name="Zhang W."/>
            <person name="Yang X."/>
            <person name="Jeffery I.B."/>
            <person name="Cooney J.C."/>
            <person name="Kagawa T.F."/>
            <person name="Liu W."/>
            <person name="Song Y."/>
            <person name="Salvetti E."/>
            <person name="Wrobel A."/>
            <person name="Rasinkangas P."/>
            <person name="Parkhill J."/>
            <person name="Rea M.C."/>
            <person name="O'Sullivan O."/>
            <person name="Ritari J."/>
            <person name="Douillard F.P."/>
            <person name="Paul Ross R."/>
            <person name="Yang R."/>
            <person name="Briner A.E."/>
            <person name="Felis G.E."/>
            <person name="de Vos W.M."/>
            <person name="Barrangou R."/>
            <person name="Klaenhammer T.R."/>
            <person name="Caufield P.W."/>
            <person name="Cui Y."/>
            <person name="Zhang H."/>
            <person name="O'Toole P.W."/>
        </authorList>
    </citation>
    <scope>NUCLEOTIDE SEQUENCE [LARGE SCALE GENOMIC DNA]</scope>
    <source>
        <strain evidence="2 3">DSM 23829</strain>
    </source>
</reference>
<keyword evidence="3" id="KW-1185">Reference proteome</keyword>
<dbReference type="InterPro" id="IPR004316">
    <property type="entry name" value="SWEET_rpt"/>
</dbReference>
<keyword evidence="1" id="KW-0812">Transmembrane</keyword>
<gene>
    <name evidence="2" type="ORF">FD06_GL000918</name>
</gene>
<dbReference type="GO" id="GO:0016020">
    <property type="term" value="C:membrane"/>
    <property type="evidence" value="ECO:0007669"/>
    <property type="project" value="InterPro"/>
</dbReference>
<dbReference type="Proteomes" id="UP000052012">
    <property type="component" value="Unassembled WGS sequence"/>
</dbReference>
<evidence type="ECO:0000313" key="2">
    <source>
        <dbReference type="EMBL" id="KRM69745.1"/>
    </source>
</evidence>
<protein>
    <submittedName>
        <fullName evidence="2">Small conserved membrane protein</fullName>
    </submittedName>
</protein>
<dbReference type="AlphaFoldDB" id="A0A0R2AR22"/>
<evidence type="ECO:0000313" key="3">
    <source>
        <dbReference type="Proteomes" id="UP000052012"/>
    </source>
</evidence>
<keyword evidence="1" id="KW-1133">Transmembrane helix</keyword>
<proteinExistence type="predicted"/>
<feature type="transmembrane region" description="Helical" evidence="1">
    <location>
        <begin position="25"/>
        <end position="45"/>
    </location>
</feature>
<comment type="caution">
    <text evidence="2">The sequence shown here is derived from an EMBL/GenBank/DDBJ whole genome shotgun (WGS) entry which is preliminary data.</text>
</comment>
<feature type="transmembrane region" description="Helical" evidence="1">
    <location>
        <begin position="57"/>
        <end position="75"/>
    </location>
</feature>
<accession>A0A0R2AR22</accession>
<dbReference type="OrthoDB" id="9794653at2"/>
<sequence>MKIDNYVPKDKRKEVSEKRIKRLKLMSKIAILTCSLMYISYIPQIIQNFSGNPVGPIQPLVATINATLWTFYGWFKTYRDWPIIISNVPGVVFGFITLVTIYIH</sequence>
<evidence type="ECO:0000256" key="1">
    <source>
        <dbReference type="SAM" id="Phobius"/>
    </source>
</evidence>
<organism evidence="2 3">
    <name type="scientific">Apilactobacillus ozensis DSM 23829 = JCM 17196</name>
    <dbReference type="NCBI Taxonomy" id="1423781"/>
    <lineage>
        <taxon>Bacteria</taxon>
        <taxon>Bacillati</taxon>
        <taxon>Bacillota</taxon>
        <taxon>Bacilli</taxon>
        <taxon>Lactobacillales</taxon>
        <taxon>Lactobacillaceae</taxon>
        <taxon>Apilactobacillus</taxon>
    </lineage>
</organism>
<dbReference type="PATRIC" id="fig|1423781.4.peg.952"/>
<keyword evidence="1" id="KW-0472">Membrane</keyword>
<dbReference type="EMBL" id="AYYQ01000002">
    <property type="protein sequence ID" value="KRM69745.1"/>
    <property type="molecule type" value="Genomic_DNA"/>
</dbReference>
<dbReference type="Gene3D" id="1.20.1280.290">
    <property type="match status" value="1"/>
</dbReference>
<dbReference type="STRING" id="1423781.FD06_GL000918"/>
<dbReference type="Pfam" id="PF03083">
    <property type="entry name" value="MtN3_slv"/>
    <property type="match status" value="1"/>
</dbReference>
<feature type="transmembrane region" description="Helical" evidence="1">
    <location>
        <begin position="82"/>
        <end position="103"/>
    </location>
</feature>